<reference evidence="4" key="3">
    <citation type="submission" date="2020-10" db="UniProtKB">
        <authorList>
            <consortium name="WormBaseParasite"/>
        </authorList>
    </citation>
    <scope>IDENTIFICATION</scope>
</reference>
<dbReference type="WBParaSite" id="EgrG_000303600">
    <property type="protein sequence ID" value="EgrG_000303600"/>
    <property type="gene ID" value="EgrG_000303600"/>
</dbReference>
<feature type="compositionally biased region" description="Basic residues" evidence="1">
    <location>
        <begin position="263"/>
        <end position="275"/>
    </location>
</feature>
<feature type="compositionally biased region" description="Basic and acidic residues" evidence="1">
    <location>
        <begin position="423"/>
        <end position="433"/>
    </location>
</feature>
<evidence type="ECO:0000313" key="3">
    <source>
        <dbReference type="Proteomes" id="UP000492820"/>
    </source>
</evidence>
<evidence type="ECO:0000256" key="1">
    <source>
        <dbReference type="SAM" id="MobiDB-lite"/>
    </source>
</evidence>
<feature type="compositionally biased region" description="Low complexity" evidence="1">
    <location>
        <begin position="231"/>
        <end position="248"/>
    </location>
</feature>
<protein>
    <submittedName>
        <fullName evidence="4">DUF5733 domain-containing protein</fullName>
    </submittedName>
</protein>
<organism evidence="2">
    <name type="scientific">Echinococcus granulosus</name>
    <name type="common">Hydatid tapeworm</name>
    <dbReference type="NCBI Taxonomy" id="6210"/>
    <lineage>
        <taxon>Eukaryota</taxon>
        <taxon>Metazoa</taxon>
        <taxon>Spiralia</taxon>
        <taxon>Lophotrochozoa</taxon>
        <taxon>Platyhelminthes</taxon>
        <taxon>Cestoda</taxon>
        <taxon>Eucestoda</taxon>
        <taxon>Cyclophyllidea</taxon>
        <taxon>Taeniidae</taxon>
        <taxon>Echinococcus</taxon>
        <taxon>Echinococcus granulosus group</taxon>
    </lineage>
</organism>
<reference evidence="2 3" key="1">
    <citation type="journal article" date="2013" name="Nature">
        <title>The genomes of four tapeworm species reveal adaptations to parasitism.</title>
        <authorList>
            <person name="Tsai I.J."/>
            <person name="Zarowiecki M."/>
            <person name="Holroyd N."/>
            <person name="Garciarrubio A."/>
            <person name="Sanchez-Flores A."/>
            <person name="Brooks K.L."/>
            <person name="Tracey A."/>
            <person name="Bobes R.J."/>
            <person name="Fragoso G."/>
            <person name="Sciutto E."/>
            <person name="Aslett M."/>
            <person name="Beasley H."/>
            <person name="Bennett H.M."/>
            <person name="Cai J."/>
            <person name="Camicia F."/>
            <person name="Clark R."/>
            <person name="Cucher M."/>
            <person name="De Silva N."/>
            <person name="Day T.A."/>
            <person name="Deplazes P."/>
            <person name="Estrada K."/>
            <person name="Fernandez C."/>
            <person name="Holland P.W."/>
            <person name="Hou J."/>
            <person name="Hu S."/>
            <person name="Huckvale T."/>
            <person name="Hung S.S."/>
            <person name="Kamenetzky L."/>
            <person name="Keane J.A."/>
            <person name="Kiss F."/>
            <person name="Koziol U."/>
            <person name="Lambert O."/>
            <person name="Liu K."/>
            <person name="Luo X."/>
            <person name="Luo Y."/>
            <person name="Macchiaroli N."/>
            <person name="Nichol S."/>
            <person name="Paps J."/>
            <person name="Parkinson J."/>
            <person name="Pouchkina-Stantcheva N."/>
            <person name="Riddiford N."/>
            <person name="Rosenzvit M."/>
            <person name="Salinas G."/>
            <person name="Wasmuth J.D."/>
            <person name="Zamanian M."/>
            <person name="Zheng Y."/>
            <person name="Cai X."/>
            <person name="Soberon X."/>
            <person name="Olson P.D."/>
            <person name="Laclette J.P."/>
            <person name="Brehm K."/>
            <person name="Berriman M."/>
            <person name="Garciarrubio A."/>
            <person name="Bobes R.J."/>
            <person name="Fragoso G."/>
            <person name="Sanchez-Flores A."/>
            <person name="Estrada K."/>
            <person name="Cevallos M.A."/>
            <person name="Morett E."/>
            <person name="Gonzalez V."/>
            <person name="Portillo T."/>
            <person name="Ochoa-Leyva A."/>
            <person name="Jose M.V."/>
            <person name="Sciutto E."/>
            <person name="Landa A."/>
            <person name="Jimenez L."/>
            <person name="Valdes V."/>
            <person name="Carrero J.C."/>
            <person name="Larralde C."/>
            <person name="Morales-Montor J."/>
            <person name="Limon-Lason J."/>
            <person name="Soberon X."/>
            <person name="Laclette J.P."/>
        </authorList>
    </citation>
    <scope>NUCLEOTIDE SEQUENCE [LARGE SCALE GENOMIC DNA]</scope>
</reference>
<dbReference type="OrthoDB" id="6240802at2759"/>
<reference evidence="2" key="2">
    <citation type="submission" date="2014-06" db="EMBL/GenBank/DDBJ databases">
        <authorList>
            <person name="Aslett M."/>
        </authorList>
    </citation>
    <scope>NUCLEOTIDE SEQUENCE</scope>
</reference>
<feature type="region of interest" description="Disordered" evidence="1">
    <location>
        <begin position="226"/>
        <end position="356"/>
    </location>
</feature>
<dbReference type="AlphaFoldDB" id="A0A068WXG1"/>
<feature type="compositionally biased region" description="Basic and acidic residues" evidence="1">
    <location>
        <begin position="342"/>
        <end position="352"/>
    </location>
</feature>
<sequence>MSVVVTHIPRFHSRDGYTGPKYPPEGTCSAVLLERKFVASHGPPPRIDAARLARTITVQRGSQRDVNICVFRDRLLLKVTGRGPDLPEIFFDDIVQIELLSSKRNILFILCGRRGVGCYYFFKITDYGMAERIKELADHVNPNLMHGQQAYGAPMHNFHHYRMQERQPLNVYAYDNQRIDRDYSAPPSVSSKGSNTASVVSLQRQNSFIGWEGYRGNQDARRGRFFQSKQSSINPYRSSSRSRSPSPRESNKTLYIKAQGGASRRKAGSIRRKRQPLLGTEDNRPHSKPVSRPGNRNDKRKHGPRSAIAPRKYKPSERPKPRTFILDSRTGRSYRAATTARRGYDTETKSDSSESTYDLADKVQIGRHPYPHEPRLRNVDYQVKEIDDYDWESLDSWDLEEGKAFRPFEGETFNAPRTQGRHPRNEDFIKGKESNSSVDSLYLERDMEQGTNFYQHNVNYLPELEKKFHQFNLK</sequence>
<feature type="region of interest" description="Disordered" evidence="1">
    <location>
        <begin position="411"/>
        <end position="433"/>
    </location>
</feature>
<gene>
    <name evidence="4" type="primary">EGR_07952</name>
    <name evidence="2" type="ORF">EgrG_000303600</name>
</gene>
<dbReference type="Proteomes" id="UP000492820">
    <property type="component" value="Unassembled WGS sequence"/>
</dbReference>
<name>A0A068WXG1_ECHGR</name>
<evidence type="ECO:0000313" key="4">
    <source>
        <dbReference type="WBParaSite" id="EgrG_000303600"/>
    </source>
</evidence>
<dbReference type="EMBL" id="LK028609">
    <property type="protein sequence ID" value="CDS24554.1"/>
    <property type="molecule type" value="Genomic_DNA"/>
</dbReference>
<evidence type="ECO:0000313" key="2">
    <source>
        <dbReference type="EMBL" id="CDS24554.1"/>
    </source>
</evidence>
<accession>A0A068WXG1</accession>
<proteinExistence type="predicted"/>